<evidence type="ECO:0000313" key="2">
    <source>
        <dbReference type="EMBL" id="CAH3042530.1"/>
    </source>
</evidence>
<gene>
    <name evidence="2" type="ORF">PLOB_00000978</name>
</gene>
<keyword evidence="3" id="KW-1185">Reference proteome</keyword>
<accession>A0ABN8N3S2</accession>
<organism evidence="2 3">
    <name type="scientific">Porites lobata</name>
    <dbReference type="NCBI Taxonomy" id="104759"/>
    <lineage>
        <taxon>Eukaryota</taxon>
        <taxon>Metazoa</taxon>
        <taxon>Cnidaria</taxon>
        <taxon>Anthozoa</taxon>
        <taxon>Hexacorallia</taxon>
        <taxon>Scleractinia</taxon>
        <taxon>Fungiina</taxon>
        <taxon>Poritidae</taxon>
        <taxon>Porites</taxon>
    </lineage>
</organism>
<dbReference type="Pfam" id="PF24764">
    <property type="entry name" value="rva_4"/>
    <property type="match status" value="1"/>
</dbReference>
<dbReference type="InterPro" id="IPR058913">
    <property type="entry name" value="Integrase_dom_put"/>
</dbReference>
<sequence length="215" mass="23827">MGFAFPVRADDGGENVAVGDVMVHYRGKVVVVLSQDQVFTTQGLRGYGVKWFTVYCSPSKCLSAFGTNGFANRSNDIDLYALHYVYMPRINTALTQFVDTFNNHGLSSEHGLTPHQLWISGILQHHSSNYSGVRGIIDNSLPEDLNMYGDDPNAPTPQGDDFSGVEVPQNSLHVPLHVITVLHETFPPGVEDSNQGMNIYFQVRQFLMCYFASGF</sequence>
<name>A0ABN8N3S2_9CNID</name>
<proteinExistence type="predicted"/>
<feature type="domain" description="Integrase core" evidence="1">
    <location>
        <begin position="6"/>
        <end position="129"/>
    </location>
</feature>
<protein>
    <recommendedName>
        <fullName evidence="1">Integrase core domain-containing protein</fullName>
    </recommendedName>
</protein>
<dbReference type="EMBL" id="CALNXK010000010">
    <property type="protein sequence ID" value="CAH3042530.1"/>
    <property type="molecule type" value="Genomic_DNA"/>
</dbReference>
<comment type="caution">
    <text evidence="2">The sequence shown here is derived from an EMBL/GenBank/DDBJ whole genome shotgun (WGS) entry which is preliminary data.</text>
</comment>
<dbReference type="Proteomes" id="UP001159405">
    <property type="component" value="Unassembled WGS sequence"/>
</dbReference>
<evidence type="ECO:0000313" key="3">
    <source>
        <dbReference type="Proteomes" id="UP001159405"/>
    </source>
</evidence>
<reference evidence="2 3" key="1">
    <citation type="submission" date="2022-05" db="EMBL/GenBank/DDBJ databases">
        <authorList>
            <consortium name="Genoscope - CEA"/>
            <person name="William W."/>
        </authorList>
    </citation>
    <scope>NUCLEOTIDE SEQUENCE [LARGE SCALE GENOMIC DNA]</scope>
</reference>
<evidence type="ECO:0000259" key="1">
    <source>
        <dbReference type="Pfam" id="PF24764"/>
    </source>
</evidence>